<evidence type="ECO:0000256" key="2">
    <source>
        <dbReference type="ARBA" id="ARBA00022505"/>
    </source>
</evidence>
<dbReference type="PANTHER" id="PTHR19372:SF7">
    <property type="entry name" value="SULFITE OXIDASE, MITOCHONDRIAL"/>
    <property type="match status" value="1"/>
</dbReference>
<dbReference type="SUPFAM" id="SSF56524">
    <property type="entry name" value="Oxidoreductase molybdopterin-binding domain"/>
    <property type="match status" value="1"/>
</dbReference>
<dbReference type="AlphaFoldDB" id="A0A2W4T4M5"/>
<proteinExistence type="predicted"/>
<dbReference type="PRINTS" id="PR00407">
    <property type="entry name" value="EUMOPTERIN"/>
</dbReference>
<dbReference type="GO" id="GO:0006790">
    <property type="term" value="P:sulfur compound metabolic process"/>
    <property type="evidence" value="ECO:0007669"/>
    <property type="project" value="TreeGrafter"/>
</dbReference>
<dbReference type="Proteomes" id="UP000249396">
    <property type="component" value="Unassembled WGS sequence"/>
</dbReference>
<evidence type="ECO:0000313" key="8">
    <source>
        <dbReference type="Proteomes" id="UP000249396"/>
    </source>
</evidence>
<dbReference type="Pfam" id="PF00174">
    <property type="entry name" value="Oxidored_molyb"/>
    <property type="match status" value="1"/>
</dbReference>
<dbReference type="PANTHER" id="PTHR19372">
    <property type="entry name" value="SULFITE REDUCTASE"/>
    <property type="match status" value="1"/>
</dbReference>
<feature type="domain" description="Moybdenum cofactor oxidoreductase dimerisation" evidence="6">
    <location>
        <begin position="299"/>
        <end position="397"/>
    </location>
</feature>
<evidence type="ECO:0000256" key="4">
    <source>
        <dbReference type="ARBA" id="ARBA00023002"/>
    </source>
</evidence>
<dbReference type="InterPro" id="IPR008335">
    <property type="entry name" value="Mopterin_OxRdtase_euk"/>
</dbReference>
<gene>
    <name evidence="7" type="primary">soxC</name>
    <name evidence="7" type="ORF">DM484_14410</name>
</gene>
<evidence type="ECO:0000259" key="5">
    <source>
        <dbReference type="Pfam" id="PF00174"/>
    </source>
</evidence>
<dbReference type="InterPro" id="IPR014756">
    <property type="entry name" value="Ig_E-set"/>
</dbReference>
<accession>A0A2W4T4M5</accession>
<dbReference type="InterPro" id="IPR030835">
    <property type="entry name" value="Sulfite_DH_SoxC"/>
</dbReference>
<dbReference type="InterPro" id="IPR036374">
    <property type="entry name" value="OxRdtase_Mopterin-bd_sf"/>
</dbReference>
<reference evidence="7 8" key="1">
    <citation type="journal article" date="2018" name="Aquat. Microb. Ecol.">
        <title>Gammaproteobacterial methanotrophs dominate.</title>
        <authorList>
            <person name="Rissanen A.J."/>
            <person name="Saarenheimo J."/>
            <person name="Tiirola M."/>
            <person name="Peura S."/>
            <person name="Aalto S.L."/>
            <person name="Karvinen A."/>
            <person name="Nykanen H."/>
        </authorList>
    </citation>
    <scope>NUCLEOTIDE SEQUENCE [LARGE SCALE GENOMIC DNA]</scope>
    <source>
        <strain evidence="7">AMbin10</strain>
    </source>
</reference>
<dbReference type="FunFam" id="3.90.420.10:FF:000006">
    <property type="entry name" value="Sulfur dehydrogenase subunit SoxC"/>
    <property type="match status" value="1"/>
</dbReference>
<dbReference type="GO" id="GO:0008482">
    <property type="term" value="F:sulfite oxidase activity"/>
    <property type="evidence" value="ECO:0007669"/>
    <property type="project" value="TreeGrafter"/>
</dbReference>
<feature type="domain" description="Oxidoreductase molybdopterin-binding" evidence="5">
    <location>
        <begin position="114"/>
        <end position="277"/>
    </location>
</feature>
<keyword evidence="2" id="KW-0500">Molybdenum</keyword>
<keyword evidence="4" id="KW-0560">Oxidoreductase</keyword>
<dbReference type="Pfam" id="PF03404">
    <property type="entry name" value="Mo-co_dimer"/>
    <property type="match status" value="1"/>
</dbReference>
<dbReference type="Gene3D" id="3.90.420.10">
    <property type="entry name" value="Oxidoreductase, molybdopterin-binding domain"/>
    <property type="match status" value="1"/>
</dbReference>
<dbReference type="EMBL" id="QJPH01000332">
    <property type="protein sequence ID" value="PZN77687.1"/>
    <property type="molecule type" value="Genomic_DNA"/>
</dbReference>
<dbReference type="GO" id="GO:0030151">
    <property type="term" value="F:molybdenum ion binding"/>
    <property type="evidence" value="ECO:0007669"/>
    <property type="project" value="InterPro"/>
</dbReference>
<protein>
    <submittedName>
        <fullName evidence="7">Sulfite dehydrogenase</fullName>
    </submittedName>
</protein>
<dbReference type="InterPro" id="IPR000572">
    <property type="entry name" value="OxRdtase_Mopterin-bd_dom"/>
</dbReference>
<keyword evidence="3" id="KW-0479">Metal-binding</keyword>
<evidence type="ECO:0000256" key="1">
    <source>
        <dbReference type="ARBA" id="ARBA00001924"/>
    </source>
</evidence>
<dbReference type="GO" id="GO:0020037">
    <property type="term" value="F:heme binding"/>
    <property type="evidence" value="ECO:0007669"/>
    <property type="project" value="TreeGrafter"/>
</dbReference>
<sequence length="426" mass="47374">MPLPPNLFDSVDNPQPVAGGGLLDRRLFLRNSLTLGTMALVGQDVVASEFDRPAWMLKPGNPFSNYGQPSPHEKESIRWIAYNPATPGNGVSWTPLHTLAGTITPSGLHFERHHNGVPQIDPGQHRLLIHGLVKNPIFLGMDKLVRYPMVSRFCFIECGGNSNTGWHEEPTLATAGNLHGLVSCSEWTGVPLSIILEEAGIQPTARWLIAEGADAAAMNISIPLEKAMDDAFLAIYQNGEHIRPENGYPLRLLLPGWEGVTNVKWLRRLEVADQPAMSRNETAKYTELQPNGKARQFTFIMEAKSLITHPSPGHRLQSPGIYQISGLAWSGRGKVKKVEVSADGGKSWAEAELQEPVLSKSFTRFYIPWHWDGGKTVLKSRAWDETGAMQPEREKLILERGRNGYFHYNAQVAWLLDTEGRLSHVY</sequence>
<evidence type="ECO:0000256" key="3">
    <source>
        <dbReference type="ARBA" id="ARBA00022723"/>
    </source>
</evidence>
<dbReference type="SUPFAM" id="SSF81296">
    <property type="entry name" value="E set domains"/>
    <property type="match status" value="1"/>
</dbReference>
<dbReference type="Gene3D" id="2.60.40.650">
    <property type="match status" value="1"/>
</dbReference>
<name>A0A2W4T4M5_9GAMM</name>
<dbReference type="InterPro" id="IPR005066">
    <property type="entry name" value="MoCF_OxRdtse_dimer"/>
</dbReference>
<dbReference type="NCBIfam" id="TIGR04555">
    <property type="entry name" value="sulfite_DH_soxC"/>
    <property type="match status" value="1"/>
</dbReference>
<dbReference type="GO" id="GO:0043546">
    <property type="term" value="F:molybdopterin cofactor binding"/>
    <property type="evidence" value="ECO:0007669"/>
    <property type="project" value="TreeGrafter"/>
</dbReference>
<evidence type="ECO:0000259" key="6">
    <source>
        <dbReference type="Pfam" id="PF03404"/>
    </source>
</evidence>
<comment type="caution">
    <text evidence="7">The sequence shown here is derived from an EMBL/GenBank/DDBJ whole genome shotgun (WGS) entry which is preliminary data.</text>
</comment>
<evidence type="ECO:0000313" key="7">
    <source>
        <dbReference type="EMBL" id="PZN77687.1"/>
    </source>
</evidence>
<comment type="cofactor">
    <cofactor evidence="1">
        <name>Mo-molybdopterin</name>
        <dbReference type="ChEBI" id="CHEBI:71302"/>
    </cofactor>
</comment>
<organism evidence="7 8">
    <name type="scientific">Candidatus Methylumidiphilus alinenensis</name>
    <dbReference type="NCBI Taxonomy" id="2202197"/>
    <lineage>
        <taxon>Bacteria</taxon>
        <taxon>Pseudomonadati</taxon>
        <taxon>Pseudomonadota</taxon>
        <taxon>Gammaproteobacteria</taxon>
        <taxon>Methylococcales</taxon>
        <taxon>Candidatus Methylumidiphilus</taxon>
    </lineage>
</organism>